<feature type="region of interest" description="Disordered" evidence="4">
    <location>
        <begin position="3259"/>
        <end position="3289"/>
    </location>
</feature>
<proteinExistence type="predicted"/>
<gene>
    <name evidence="7" type="ORF">HCN08_26025</name>
</gene>
<dbReference type="PROSITE" id="PS50818">
    <property type="entry name" value="INTEIN_C_TER"/>
    <property type="match status" value="1"/>
</dbReference>
<dbReference type="SMART" id="SM00282">
    <property type="entry name" value="LamG"/>
    <property type="match status" value="2"/>
</dbReference>
<dbReference type="NCBIfam" id="TIGR01643">
    <property type="entry name" value="YD_repeat_2x"/>
    <property type="match status" value="5"/>
</dbReference>
<feature type="compositionally biased region" description="Low complexity" evidence="4">
    <location>
        <begin position="3266"/>
        <end position="3284"/>
    </location>
</feature>
<dbReference type="Proteomes" id="UP000734511">
    <property type="component" value="Unassembled WGS sequence"/>
</dbReference>
<dbReference type="CDD" id="cd00110">
    <property type="entry name" value="LamG"/>
    <property type="match status" value="2"/>
</dbReference>
<feature type="region of interest" description="Disordered" evidence="4">
    <location>
        <begin position="3355"/>
        <end position="3378"/>
    </location>
</feature>
<comment type="caution">
    <text evidence="7">The sequence shown here is derived from an EMBL/GenBank/DDBJ whole genome shotgun (WGS) entry which is preliminary data.</text>
</comment>
<dbReference type="PANTHER" id="PTHR32305:SF17">
    <property type="entry name" value="TRNA NUCLEASE WAPA"/>
    <property type="match status" value="1"/>
</dbReference>
<sequence length="3662" mass="378428">MRGTAMLAFVALAFMLTTSQAAADGATLPALSMPSLSSLGAWLKHPPHWKDVPQQQSGTAAGRSHRATAAATRARGGAGRKPGRSPSELDPYQPYAKVSTSGRSAVVGGFSAKTSKRDAAASDATTTVYDNADGTHTRRVSQTPVNFRDGKGTWQPIDTKVRRGPDGRLHEAANSRGVDFAGDSADADLATFRLDTSHSVSYGLQGAAKVTGTVAGSEVTYAGTLPQTDLVLAPSATGVKESVVLHSAQAGNSWTFPLALHGLTPVQLADGSIDLRDAAGRSTAQIPRAYAYDSKVDPRSGDPTTTYAVTYHLVHTAAGTALKVTLDPAWLHDPARAFPVTVDPSIVDGWTTTYAESGNNGDHSFEQTVKVGSYDSGTHSANSFVNHWYSGWDGSGVTVTAASLHLFDTWASTCTAERFDVALVTSAWTPTGVTTYPGPSKGASVGNLTPSVPHACANTAADRSVGDWVQVPLTTASIQGWVNGTTPDYGLAVYAATTDNLHWKQFGSFADPGLGPYIDVTYTGTTPPQVYQQYPNNNAVASTTTPELTAWSGGANSQANTTTKYDFQVYDNTGTKVADSGLLAAGDWTVPAGKLKWGQTYDWTVQSYDAGLYSGAVWYALSIEVPQPLITSGLSQNSSDHGFDASIGNYTTSDTDASISVVGPGLDVDRSYNSRDPRWTGAFGTGWSSVFDARTTDQYNAAGTVTSTVVSYPDGSQVGFGKNGDGTYTPPSGRFATFKAVSGGGYTLTDKSGTVYAFTQLLSTGTYGISSVTDAEGHALSFGWSGGHITLMTSVTAQRALHLTWQTPAGASAAHISSVVTDPVDPAAPTSARTWTYGYTGDQLTSVCSPISTTKCTGYGYTAGSQYQNASLDLGPHAMWPMSEASGTTGKDAVLANQGADNLTYSGVTFGAAGPMAGSSATAIGFNGTSSYATLPFDMGNNTDSGALSLWFKTSAGPGVLYSYASQPVTAGDSPGAYTPAAYVGTDGKLKAEFWNSGGIAPISTTASVADGKWHHMVLSAAGNSQTLFLDGAKVGSLSGTIGIQPGLAFGKNQPYNTLGAGFLGGKWPDQPHSSTTDPTGTATYFNGQIADAAWYDRPLVAADATALHNFGTHAAGLLSTITRPSGKAYQSMTYDPATTALTQLTDENGGVWKLGAPTVAGSSQTYRAAVLGGAPATYFRLGEAAGAATAVDETRGGNGTYNAVTLGAAGPFSDQKAATFNGTSSYVKVPDAQTGDTSASAEMWFKTTHPTAILLNAQASAIGTTPPSTTPQLWIGSDGKLHGGFYTTAGSVQLGTTGTVTDGKWHHVLLSAGPTSQTLYLDGTQAATKTGTAALTTGARNLDYLGAGTTGSGWAGLTTGTIAYFNGSLAEAAVYRTALTAQDAAAHFEAAKNSTGLLPVETVKVTSPAPYSAVTTYKYDLLNDERELSETDGLGYTTSFGYDTGGFEHTVVDPNGAMTVTGHDVRGNVVSSTTCQDQAAQRCSTEYYTYYPDDTTAQLTTADPRNDVLLTERDGRSASATDPTYLTTHTYDTGGNETGVTTPPVAGFPHGRTETMAYSDGTSAFPAVGGGNVPKGLPVTTTTPGGAVSTIGYFQNGDVASTTDPLGLVTSYTYDGLGQVLTKKIVSDTYPAGLTTAYTYDPAGQVTEEKDPPVTDRVTGAVHTADSTTVYDADGDVTSQTVADLTGGDAPRTETQAYDQYDQVRTDSDANAAAGLPNGNTTTYAYDHSGNKLSEVTSSGTTTQYTYDDDGHLLTQGILSTGDPVNPQPATLLIESSRAYDPAGRLASITDAMGNTTKYTYTDNGLTAKITKTSADGAGTSVLTANTFDAAGNELSETTDNGATVTNYTVDAASRTTSTTVDPTGVNRTTSVSYTPDDLVATETDSDASGNRTTTANTYDAAGDQLSESVYGDSSGHPAGWWKLDQTGGGTVTDASGNGNSASVGSGVTWSPDGAATFTPSAGTNGVIATNGPVLDTSTSYTVSAWVDLTDTSTFRTFVAQGGTNRASFYLQYNPAANSFRLHTSNADTASPTFFDANAAGPAALNTWTHLVGTFDVTTGALRLYVNGTLSGSATDTSPWTGTGPLTIGGAEMADGSVHDVVGGSVANVQVYPRALSAAEVATLYGGSRTGGTVGSSTAQVTKWAYDKRGLPTSMTDADVQTTDYSYDEAGNLAVTTAPAVQVETGGGTPSAQRPVTTSGFNTYGEAVEEVDPDGNQTTTVYDPDGNKVSETLPPYTPAGSSTPLTATSTWAYDSDGNQISATTPRNETTHFLFDQLGDVAQTTEPDGSVTHATYDANGEQLSITDANGAVNQATYDYLGRQVTSTALERFPTARTLTTTNSYAPSTGNPYGAYLTSTTTPGGVTTSYGYNRVGETTSVTDGAGNTTSYAYDYQGDQTRTTEADNTYSTTEYDASGRPVSTEQYDAAGTRLNRVSQVYDGVGNVLASTDANQHTSHFTYDAAGTVTQEVQPVSDTESITTSFGYDAAGNQTRFTDGRGNSWYYTYTPWGQQETVRAPATADHSSPADSTTTNVYDLDGQLTSSTQPGGVTTTMTYDQVGNVKTASGSGADAATATRSFTYDGDGQVKTAATSEAGAATARDHQAATAESFGYDDRGDLLSASGSAGSSSFSYDDDSAPLSRTDAAGTTAYGYDTAGRLSTVDDASSGTRLTYGYNTLEQVSSVKYGATGQTRTYTYNTAHQLTGDSLVQGATTLSGITYGYDDNGNLTSKTTTGVAGASANTYSYDQADRLTSWNNGTTTTDYSYDASGNRIQVGSNVYTYDARDEITSDGTHSYAYSARGTLTSDTSTADGTVQYTTDAFGNQITAGDHSYTLDAVGRNITDSNAADLTSRTFQYSGAGDTIASDGSYTYSYDPSGGLTGVNAGTSPGGGLLAVTDAHDDVVGTFASGATALSGSATYDPLGNVTAVTGVMGHLGFQSGWTEADTGKVGTASRWYNPATGTFMNKDSVSLNPVPDSVEANPFAYVDDNPLGGTDPSGHWGFKSLVHKATHAVKKTVHKAVSHATAFVYHYTPPIVHKVVKAAKRQVHKAVKKVQDVYHATVRRAVRVYHYAARHVKRAYHTAVRKVTTAYHAAKRKVKRVVKKAKKAAHAVAKKAKAAAHTVASASRTAYKASVKAVKTAATYTKNHAAAITSFVVSTAVFAGCEAATVGVGTIGCAAIAGAAGSLVEQGFACADQGGAACSAGAFAASAVTGAVAGAVGGALGSLGGKVLGKLAPKAMEAVGGLFGKGASEAAESGVADATDEAAAQTEAAGARSESEGAGCKAGVPHSFTGNTPVLMADGTAKPISQVKTGDVVADAVPGTAGVQAHKVTAVIVTTTDHDFVDLTVAAAKPRANSTAPAGPAAATPTTPAPKSSIVRKALHRAALTLAASAAVLGTLQPGHHPEPPTAPVAAVSAAPASAPATPPAHLTTTFHHPFYDKTQAAFVEAADLHPGDLLQTPTGSAQVTAVHLFHAHTTTYDLTIGTLHTYYVEAGSTPVLVHNCGPDTYDYDGSVRYHGLDDDGRATGVSATIRKSMLKKGTPANRSVNPSGWNGHGTLYNEGRGHLLADRLGGDGDLEENLVTLTQDPTNTPIMRDEVEGRIFAAVKKGEVVQYTVRAIYARGGSDMAPMKLLIEAYGNRGFSLRRELENPAGMFGIDN</sequence>
<keyword evidence="8" id="KW-1185">Reference proteome</keyword>
<keyword evidence="2" id="KW-0677">Repeat</keyword>
<dbReference type="PANTHER" id="PTHR32305">
    <property type="match status" value="1"/>
</dbReference>
<dbReference type="InterPro" id="IPR056823">
    <property type="entry name" value="TEN-like_YD-shell"/>
</dbReference>
<dbReference type="InterPro" id="IPR044929">
    <property type="entry name" value="DNA/RNA_non-sp_Endonuclease_sf"/>
</dbReference>
<evidence type="ECO:0000313" key="8">
    <source>
        <dbReference type="Proteomes" id="UP000734511"/>
    </source>
</evidence>
<feature type="compositionally biased region" description="Low complexity" evidence="4">
    <location>
        <begin position="3360"/>
        <end position="3375"/>
    </location>
</feature>
<evidence type="ECO:0000313" key="7">
    <source>
        <dbReference type="EMBL" id="NJP46837.1"/>
    </source>
</evidence>
<feature type="chain" id="PRO_5047150666" evidence="5">
    <location>
        <begin position="23"/>
        <end position="3662"/>
    </location>
</feature>
<dbReference type="InterPro" id="IPR050708">
    <property type="entry name" value="T6SS_VgrG/RHS"/>
</dbReference>
<evidence type="ECO:0000256" key="2">
    <source>
        <dbReference type="ARBA" id="ARBA00022737"/>
    </source>
</evidence>
<dbReference type="InterPro" id="IPR022385">
    <property type="entry name" value="Rhs_assc_core"/>
</dbReference>
<name>A0ABX0ZVN2_9ACTN</name>
<feature type="compositionally biased region" description="Low complexity" evidence="4">
    <location>
        <begin position="58"/>
        <end position="75"/>
    </location>
</feature>
<dbReference type="Pfam" id="PF25023">
    <property type="entry name" value="TEN_YD-shell"/>
    <property type="match status" value="1"/>
</dbReference>
<feature type="signal peptide" evidence="5">
    <location>
        <begin position="1"/>
        <end position="22"/>
    </location>
</feature>
<dbReference type="Gene3D" id="3.40.570.10">
    <property type="entry name" value="Extracellular Endonuclease, subunit A"/>
    <property type="match status" value="1"/>
</dbReference>
<feature type="region of interest" description="Disordered" evidence="4">
    <location>
        <begin position="1516"/>
        <end position="1548"/>
    </location>
</feature>
<feature type="region of interest" description="Disordered" evidence="4">
    <location>
        <begin position="2208"/>
        <end position="2243"/>
    </location>
</feature>
<dbReference type="EMBL" id="JAATEJ010000024">
    <property type="protein sequence ID" value="NJP46837.1"/>
    <property type="molecule type" value="Genomic_DNA"/>
</dbReference>
<feature type="domain" description="Laminin G" evidence="6">
    <location>
        <begin position="922"/>
        <end position="1120"/>
    </location>
</feature>
<dbReference type="InterPro" id="IPR036844">
    <property type="entry name" value="Hint_dom_sf"/>
</dbReference>
<feature type="compositionally biased region" description="Polar residues" evidence="4">
    <location>
        <begin position="2522"/>
        <end position="2550"/>
    </location>
</feature>
<dbReference type="Pfam" id="PF13385">
    <property type="entry name" value="Laminin_G_3"/>
    <property type="match status" value="3"/>
</dbReference>
<keyword evidence="1 5" id="KW-0732">Signal</keyword>
<dbReference type="InterPro" id="IPR013320">
    <property type="entry name" value="ConA-like_dom_sf"/>
</dbReference>
<feature type="compositionally biased region" description="Polar residues" evidence="4">
    <location>
        <begin position="1519"/>
        <end position="1542"/>
    </location>
</feature>
<dbReference type="NCBIfam" id="TIGR03696">
    <property type="entry name" value="Rhs_assc_core"/>
    <property type="match status" value="1"/>
</dbReference>
<dbReference type="Pfam" id="PF05593">
    <property type="entry name" value="RHS_repeat"/>
    <property type="match status" value="5"/>
</dbReference>
<dbReference type="InterPro" id="IPR030934">
    <property type="entry name" value="Intein_C"/>
</dbReference>
<dbReference type="Gene3D" id="2.180.10.10">
    <property type="entry name" value="RHS repeat-associated core"/>
    <property type="match status" value="4"/>
</dbReference>
<dbReference type="Gene3D" id="2.170.16.10">
    <property type="entry name" value="Hedgehog/Intein (Hint) domain"/>
    <property type="match status" value="2"/>
</dbReference>
<organism evidence="7 8">
    <name type="scientific">Actinacidiphila epipremni</name>
    <dbReference type="NCBI Taxonomy" id="2053013"/>
    <lineage>
        <taxon>Bacteria</taxon>
        <taxon>Bacillati</taxon>
        <taxon>Actinomycetota</taxon>
        <taxon>Actinomycetes</taxon>
        <taxon>Kitasatosporales</taxon>
        <taxon>Streptomycetaceae</taxon>
        <taxon>Actinacidiphila</taxon>
    </lineage>
</organism>
<feature type="region of interest" description="Disordered" evidence="4">
    <location>
        <begin position="2518"/>
        <end position="2550"/>
    </location>
</feature>
<dbReference type="InterPro" id="IPR045351">
    <property type="entry name" value="DUF6531"/>
</dbReference>
<evidence type="ECO:0000256" key="4">
    <source>
        <dbReference type="SAM" id="MobiDB-lite"/>
    </source>
</evidence>
<protein>
    <submittedName>
        <fullName evidence="7">Teneurin-1</fullName>
    </submittedName>
</protein>
<evidence type="ECO:0000256" key="3">
    <source>
        <dbReference type="ARBA" id="ARBA00023157"/>
    </source>
</evidence>
<feature type="compositionally biased region" description="Low complexity" evidence="4">
    <location>
        <begin position="3413"/>
        <end position="3431"/>
    </location>
</feature>
<dbReference type="InterPro" id="IPR006530">
    <property type="entry name" value="YD"/>
</dbReference>
<dbReference type="SMART" id="SM00560">
    <property type="entry name" value="LamGL"/>
    <property type="match status" value="1"/>
</dbReference>
<evidence type="ECO:0000256" key="5">
    <source>
        <dbReference type="SAM" id="SignalP"/>
    </source>
</evidence>
<dbReference type="InterPro" id="IPR001791">
    <property type="entry name" value="Laminin_G"/>
</dbReference>
<dbReference type="Gene3D" id="2.60.120.200">
    <property type="match status" value="3"/>
</dbReference>
<feature type="region of interest" description="Disordered" evidence="4">
    <location>
        <begin position="143"/>
        <end position="166"/>
    </location>
</feature>
<evidence type="ECO:0000259" key="6">
    <source>
        <dbReference type="PROSITE" id="PS50025"/>
    </source>
</evidence>
<dbReference type="RefSeq" id="WP_167985683.1">
    <property type="nucleotide sequence ID" value="NZ_JAATEJ010000024.1"/>
</dbReference>
<dbReference type="InterPro" id="IPR006558">
    <property type="entry name" value="LamG-like"/>
</dbReference>
<evidence type="ECO:0000256" key="1">
    <source>
        <dbReference type="ARBA" id="ARBA00022729"/>
    </source>
</evidence>
<dbReference type="PROSITE" id="PS50025">
    <property type="entry name" value="LAM_G_DOMAIN"/>
    <property type="match status" value="1"/>
</dbReference>
<reference evidence="7 8" key="1">
    <citation type="submission" date="2020-03" db="EMBL/GenBank/DDBJ databases">
        <title>WGS of actinomycetes isolated from Thailand.</title>
        <authorList>
            <person name="Thawai C."/>
        </authorList>
    </citation>
    <scope>NUCLEOTIDE SEQUENCE [LARGE SCALE GENOMIC DNA]</scope>
    <source>
        <strain evidence="7 8">PRB2-1</strain>
    </source>
</reference>
<dbReference type="InterPro" id="IPR031325">
    <property type="entry name" value="RHS_repeat"/>
</dbReference>
<dbReference type="SUPFAM" id="SSF51294">
    <property type="entry name" value="Hedgehog/intein (Hint) domain"/>
    <property type="match status" value="2"/>
</dbReference>
<accession>A0ABX0ZVN2</accession>
<dbReference type="Pfam" id="PF20148">
    <property type="entry name" value="DUF6531"/>
    <property type="match status" value="1"/>
</dbReference>
<feature type="region of interest" description="Disordered" evidence="4">
    <location>
        <begin position="47"/>
        <end position="96"/>
    </location>
</feature>
<keyword evidence="3" id="KW-1015">Disulfide bond</keyword>
<dbReference type="Pfam" id="PF13930">
    <property type="entry name" value="Endonuclea_NS_2"/>
    <property type="match status" value="1"/>
</dbReference>
<dbReference type="InterPro" id="IPR044927">
    <property type="entry name" value="Endonuclea_NS_2"/>
</dbReference>
<dbReference type="SUPFAM" id="SSF49899">
    <property type="entry name" value="Concanavalin A-like lectins/glucanases"/>
    <property type="match status" value="3"/>
</dbReference>
<feature type="region of interest" description="Disordered" evidence="4">
    <location>
        <begin position="3400"/>
        <end position="3431"/>
    </location>
</feature>